<keyword evidence="2" id="KW-0028">Amino-acid biosynthesis</keyword>
<dbReference type="InterPro" id="IPR037171">
    <property type="entry name" value="NagB/RpiA_transferase-like"/>
</dbReference>
<dbReference type="Gene3D" id="3.40.50.10470">
    <property type="entry name" value="Translation initiation factor eif-2b, domain 2"/>
    <property type="match status" value="1"/>
</dbReference>
<feature type="binding site" evidence="2">
    <location>
        <position position="89"/>
    </location>
    <ligand>
        <name>substrate</name>
    </ligand>
</feature>
<dbReference type="Gene3D" id="1.20.120.420">
    <property type="entry name" value="translation initiation factor eif-2b, domain 1"/>
    <property type="match status" value="1"/>
</dbReference>
<evidence type="ECO:0000256" key="2">
    <source>
        <dbReference type="HAMAP-Rule" id="MF_01678"/>
    </source>
</evidence>
<dbReference type="InterPro" id="IPR011559">
    <property type="entry name" value="Initiation_fac_2B_a/b/d"/>
</dbReference>
<comment type="function">
    <text evidence="2">Catalyzes the interconversion of methylthioribose-1-phosphate (MTR-1-P) into methylthioribulose-1-phosphate (MTRu-1-P).</text>
</comment>
<dbReference type="RefSeq" id="WP_021790120.1">
    <property type="nucleotide sequence ID" value="NZ_LT671858.1"/>
</dbReference>
<dbReference type="PANTHER" id="PTHR43475">
    <property type="entry name" value="METHYLTHIORIBOSE-1-PHOSPHATE ISOMERASE"/>
    <property type="match status" value="1"/>
</dbReference>
<dbReference type="InterPro" id="IPR000649">
    <property type="entry name" value="IF-2B-related"/>
</dbReference>
<gene>
    <name evidence="3" type="ORF">CSP5_1526</name>
</gene>
<organism evidence="3 4">
    <name type="scientific">Cuniculiplasma divulgatum</name>
    <dbReference type="NCBI Taxonomy" id="1673428"/>
    <lineage>
        <taxon>Archaea</taxon>
        <taxon>Methanobacteriati</taxon>
        <taxon>Thermoplasmatota</taxon>
        <taxon>Thermoplasmata</taxon>
        <taxon>Thermoplasmatales</taxon>
        <taxon>Cuniculiplasmataceae</taxon>
        <taxon>Cuniculiplasma</taxon>
    </lineage>
</organism>
<dbReference type="EC" id="5.3.1.23" evidence="2"/>
<dbReference type="NCBIfam" id="NF004326">
    <property type="entry name" value="PRK05720.1"/>
    <property type="match status" value="1"/>
</dbReference>
<keyword evidence="1 2" id="KW-0413">Isomerase</keyword>
<comment type="similarity">
    <text evidence="2">Belongs to the EIF-2B alpha/beta/delta subunits family. MtnA subfamily.</text>
</comment>
<name>A0A1N5VUR7_9ARCH</name>
<feature type="binding site" evidence="2">
    <location>
        <position position="183"/>
    </location>
    <ligand>
        <name>substrate</name>
    </ligand>
</feature>
<evidence type="ECO:0000313" key="4">
    <source>
        <dbReference type="Proteomes" id="UP000195607"/>
    </source>
</evidence>
<dbReference type="EMBL" id="LT671858">
    <property type="protein sequence ID" value="SIM76792.1"/>
    <property type="molecule type" value="Genomic_DNA"/>
</dbReference>
<dbReference type="NCBIfam" id="TIGR00512">
    <property type="entry name" value="salvage_mtnA"/>
    <property type="match status" value="1"/>
</dbReference>
<dbReference type="SUPFAM" id="SSF100950">
    <property type="entry name" value="NagB/RpiA/CoA transferase-like"/>
    <property type="match status" value="1"/>
</dbReference>
<evidence type="ECO:0000313" key="3">
    <source>
        <dbReference type="EMBL" id="SIM76792.1"/>
    </source>
</evidence>
<reference evidence="3 4" key="1">
    <citation type="submission" date="2016-04" db="EMBL/GenBank/DDBJ databases">
        <authorList>
            <person name="Evans L.H."/>
            <person name="Alamgir A."/>
            <person name="Owens N."/>
            <person name="Weber N.D."/>
            <person name="Virtaneva K."/>
            <person name="Barbian K."/>
            <person name="Babar A."/>
            <person name="Rosenke K."/>
        </authorList>
    </citation>
    <scope>NUCLEOTIDE SEQUENCE [LARGE SCALE GENOMIC DNA]</scope>
    <source>
        <strain evidence="4">S5(T) (JCM 30642 \VKM B-2941)</strain>
    </source>
</reference>
<dbReference type="GO" id="GO:0019509">
    <property type="term" value="P:L-methionine salvage from methylthioadenosine"/>
    <property type="evidence" value="ECO:0007669"/>
    <property type="project" value="UniProtKB-UniRule"/>
</dbReference>
<feature type="binding site" evidence="2">
    <location>
        <begin position="234"/>
        <end position="235"/>
    </location>
    <ligand>
        <name>substrate</name>
    </ligand>
</feature>
<dbReference type="InterPro" id="IPR042529">
    <property type="entry name" value="IF_2B-like_C"/>
</dbReference>
<dbReference type="InterPro" id="IPR027363">
    <property type="entry name" value="M1Pi_N"/>
</dbReference>
<feature type="binding site" evidence="2">
    <location>
        <begin position="55"/>
        <end position="57"/>
    </location>
    <ligand>
        <name>substrate</name>
    </ligand>
</feature>
<proteinExistence type="inferred from homology"/>
<dbReference type="NCBIfam" id="TIGR00524">
    <property type="entry name" value="eIF-2B_rel"/>
    <property type="match status" value="1"/>
</dbReference>
<feature type="site" description="Transition state stabilizer" evidence="2">
    <location>
        <position position="144"/>
    </location>
</feature>
<dbReference type="Pfam" id="PF01008">
    <property type="entry name" value="IF-2B"/>
    <property type="match status" value="1"/>
</dbReference>
<dbReference type="GO" id="GO:0046523">
    <property type="term" value="F:S-methyl-5-thioribose-1-phosphate isomerase activity"/>
    <property type="evidence" value="ECO:0007669"/>
    <property type="project" value="UniProtKB-UniRule"/>
</dbReference>
<protein>
    <recommendedName>
        <fullName evidence="2">Putative methylthioribose-1-phosphate isomerase</fullName>
        <shortName evidence="2">M1Pi</shortName>
        <shortName evidence="2">MTR-1-P isomerase</shortName>
        <ecNumber evidence="2">5.3.1.23</ecNumber>
    </recommendedName>
    <alternativeName>
        <fullName evidence="2">MTNA-like protein</fullName>
        <shortName evidence="2">aMTNA</shortName>
    </alternativeName>
    <alternativeName>
        <fullName evidence="2">S-methyl-5-thioribose-1-phosphate isomerase</fullName>
    </alternativeName>
</protein>
<dbReference type="InterPro" id="IPR005251">
    <property type="entry name" value="IF-M1Pi"/>
</dbReference>
<dbReference type="Proteomes" id="UP000195607">
    <property type="component" value="Chromosome I"/>
</dbReference>
<dbReference type="HAMAP" id="MF_01678">
    <property type="entry name" value="Salvage_MtnA"/>
    <property type="match status" value="1"/>
</dbReference>
<sequence>MKINVDGEERKFRSVWFEKDEVVLIEQRNLPEKIEFYRAKNSDDIAYAIKHMVVRGAPAIGVTAAYGLALAKIKGENMEEAVEKIRKTRPTAYDLFKAIDFMKSNGFDIHAAERYSQEVSGRCKKIGEYGNVLIADGSKILTHCNAGALAVVDWGTALAPMRYAKESGKNIFVFVDETRPRLQGAKLTAWELEQEGIDHAIIADNAAGYFMKKGDVNLAIVGADRICANGDFANKIGTYEKAVLAKENGIPFYVAAPGTTFDFNLKTGDEIPIEERDQEEVLVVNGKKIGPENSKARNPAFDVTPNRYVSGYITEYGIFRPDQLGDLKRKVQSDLFMRTTTPTA</sequence>
<evidence type="ECO:0000256" key="1">
    <source>
        <dbReference type="ARBA" id="ARBA00023235"/>
    </source>
</evidence>
<dbReference type="AlphaFoldDB" id="A0A1N5VUR7"/>
<dbReference type="FunFam" id="3.40.50.10470:FF:000006">
    <property type="entry name" value="Methylthioribose-1-phosphate isomerase"/>
    <property type="match status" value="1"/>
</dbReference>
<dbReference type="GeneID" id="41588768"/>
<dbReference type="PANTHER" id="PTHR43475:SF1">
    <property type="entry name" value="METHYLTHIORIBOSE-1-PHOSPHATE ISOMERASE"/>
    <property type="match status" value="1"/>
</dbReference>
<keyword evidence="2" id="KW-0486">Methionine biosynthesis</keyword>
<comment type="catalytic activity">
    <reaction evidence="2">
        <text>5-(methylsulfanyl)-alpha-D-ribose 1-phosphate = 5-(methylsulfanyl)-D-ribulose 1-phosphate</text>
        <dbReference type="Rhea" id="RHEA:19989"/>
        <dbReference type="ChEBI" id="CHEBI:58533"/>
        <dbReference type="ChEBI" id="CHEBI:58548"/>
        <dbReference type="EC" id="5.3.1.23"/>
    </reaction>
</comment>
<feature type="active site" description="Proton donor" evidence="2">
    <location>
        <position position="224"/>
    </location>
</feature>
<accession>A0A1N5VUR7</accession>